<feature type="transmembrane region" description="Helical" evidence="5">
    <location>
        <begin position="113"/>
        <end position="134"/>
    </location>
</feature>
<dbReference type="EMBL" id="CP017141">
    <property type="protein sequence ID" value="AOM77432.1"/>
    <property type="molecule type" value="Genomic_DNA"/>
</dbReference>
<evidence type="ECO:0000256" key="4">
    <source>
        <dbReference type="ARBA" id="ARBA00023136"/>
    </source>
</evidence>
<dbReference type="AlphaFoldDB" id="A0A1D7QFF3"/>
<dbReference type="PANTHER" id="PTHR37422">
    <property type="entry name" value="TEICHURONIC ACID BIOSYNTHESIS PROTEIN TUAE"/>
    <property type="match status" value="1"/>
</dbReference>
<evidence type="ECO:0000259" key="6">
    <source>
        <dbReference type="Pfam" id="PF04932"/>
    </source>
</evidence>
<feature type="transmembrane region" description="Helical" evidence="5">
    <location>
        <begin position="60"/>
        <end position="79"/>
    </location>
</feature>
<dbReference type="Pfam" id="PF04932">
    <property type="entry name" value="Wzy_C"/>
    <property type="match status" value="1"/>
</dbReference>
<reference evidence="7 8" key="1">
    <citation type="submission" date="2016-08" db="EMBL/GenBank/DDBJ databases">
        <authorList>
            <person name="Seilhamer J.J."/>
        </authorList>
    </citation>
    <scope>NUCLEOTIDE SEQUENCE [LARGE SCALE GENOMIC DNA]</scope>
    <source>
        <strain evidence="7 8">DX4</strain>
    </source>
</reference>
<keyword evidence="8" id="KW-1185">Reference proteome</keyword>
<dbReference type="PANTHER" id="PTHR37422:SF17">
    <property type="entry name" value="O-ANTIGEN LIGASE"/>
    <property type="match status" value="1"/>
</dbReference>
<feature type="transmembrane region" description="Helical" evidence="5">
    <location>
        <begin position="422"/>
        <end position="440"/>
    </location>
</feature>
<name>A0A1D7QFF3_9SPHI</name>
<feature type="transmembrane region" description="Helical" evidence="5">
    <location>
        <begin position="6"/>
        <end position="23"/>
    </location>
</feature>
<feature type="transmembrane region" description="Helical" evidence="5">
    <location>
        <begin position="363"/>
        <end position="388"/>
    </location>
</feature>
<feature type="transmembrane region" description="Helical" evidence="5">
    <location>
        <begin position="275"/>
        <end position="300"/>
    </location>
</feature>
<evidence type="ECO:0000256" key="2">
    <source>
        <dbReference type="ARBA" id="ARBA00022692"/>
    </source>
</evidence>
<dbReference type="InterPro" id="IPR007016">
    <property type="entry name" value="O-antigen_ligase-rel_domated"/>
</dbReference>
<protein>
    <recommendedName>
        <fullName evidence="6">O-antigen ligase-related domain-containing protein</fullName>
    </recommendedName>
</protein>
<dbReference type="OrthoDB" id="1631746at2"/>
<keyword evidence="3 5" id="KW-1133">Transmembrane helix</keyword>
<dbReference type="KEGG" id="psty:BFS30_09775"/>
<feature type="transmembrane region" description="Helical" evidence="5">
    <location>
        <begin position="400"/>
        <end position="416"/>
    </location>
</feature>
<evidence type="ECO:0000313" key="8">
    <source>
        <dbReference type="Proteomes" id="UP000094313"/>
    </source>
</evidence>
<evidence type="ECO:0000313" key="7">
    <source>
        <dbReference type="EMBL" id="AOM77432.1"/>
    </source>
</evidence>
<proteinExistence type="predicted"/>
<dbReference type="GO" id="GO:0016020">
    <property type="term" value="C:membrane"/>
    <property type="evidence" value="ECO:0007669"/>
    <property type="project" value="UniProtKB-SubCell"/>
</dbReference>
<keyword evidence="2 5" id="KW-0812">Transmembrane</keyword>
<evidence type="ECO:0000256" key="5">
    <source>
        <dbReference type="SAM" id="Phobius"/>
    </source>
</evidence>
<feature type="domain" description="O-antigen ligase-related" evidence="6">
    <location>
        <begin position="232"/>
        <end position="380"/>
    </location>
</feature>
<dbReference type="InterPro" id="IPR051533">
    <property type="entry name" value="WaaL-like"/>
</dbReference>
<keyword evidence="4 5" id="KW-0472">Membrane</keyword>
<feature type="transmembrane region" description="Helical" evidence="5">
    <location>
        <begin position="91"/>
        <end position="107"/>
    </location>
</feature>
<comment type="subcellular location">
    <subcellularLocation>
        <location evidence="1">Membrane</location>
        <topology evidence="1">Multi-pass membrane protein</topology>
    </subcellularLocation>
</comment>
<feature type="transmembrane region" description="Helical" evidence="5">
    <location>
        <begin position="312"/>
        <end position="332"/>
    </location>
</feature>
<sequence>MGKGILLFIIISIYLLRTVILKTKKKDTKYLWVSFFIFCIPFEFGKALNTPKLNDIAGTVQPIYIISLCIGLIVAVLPYAKRRFINYSFKLNNWINGFCVLLIVSFLNPYNTFYTGTWVLAIFFLSNILLFKLLSSFLDESDVVNGLFDGLKWLAYTQFFLAICFPVLGISAVTRLFHESAEIWATRLDTRSGAVGFFNHPGRLALFMVIASSFFLATYLYNFKRKASAICLGICILTLFLTYSRTSYLALIITLFSCYYIDKNAQKNIFSIANILKFVVPTVLVLVYLIVYSPLSALFLQSDSSDQYDNRMVHWLMAFNIFEASPVIGVGLNAHLSYISQHLGIVSQVTMDDFFSVNPIHNIHLIVLSEIGIVGILIWVYFLFGNIFKAKKEIKEGRNEVLSLTLVGLFVAYIIYGLTGWAPFSTAILPIFLFITFFSIKYRNQ</sequence>
<feature type="transmembrane region" description="Helical" evidence="5">
    <location>
        <begin position="154"/>
        <end position="177"/>
    </location>
</feature>
<feature type="transmembrane region" description="Helical" evidence="5">
    <location>
        <begin position="30"/>
        <end position="48"/>
    </location>
</feature>
<organism evidence="7 8">
    <name type="scientific">Pedobacter steynii</name>
    <dbReference type="NCBI Taxonomy" id="430522"/>
    <lineage>
        <taxon>Bacteria</taxon>
        <taxon>Pseudomonadati</taxon>
        <taxon>Bacteroidota</taxon>
        <taxon>Sphingobacteriia</taxon>
        <taxon>Sphingobacteriales</taxon>
        <taxon>Sphingobacteriaceae</taxon>
        <taxon>Pedobacter</taxon>
    </lineage>
</organism>
<evidence type="ECO:0000256" key="3">
    <source>
        <dbReference type="ARBA" id="ARBA00022989"/>
    </source>
</evidence>
<dbReference type="Proteomes" id="UP000094313">
    <property type="component" value="Chromosome"/>
</dbReference>
<dbReference type="RefSeq" id="WP_069379122.1">
    <property type="nucleotide sequence ID" value="NZ_CP017141.1"/>
</dbReference>
<feature type="transmembrane region" description="Helical" evidence="5">
    <location>
        <begin position="229"/>
        <end position="255"/>
    </location>
</feature>
<evidence type="ECO:0000256" key="1">
    <source>
        <dbReference type="ARBA" id="ARBA00004141"/>
    </source>
</evidence>
<accession>A0A1D7QFF3</accession>
<gene>
    <name evidence="7" type="ORF">BFS30_09775</name>
</gene>
<feature type="transmembrane region" description="Helical" evidence="5">
    <location>
        <begin position="204"/>
        <end position="222"/>
    </location>
</feature>